<evidence type="ECO:0000256" key="4">
    <source>
        <dbReference type="ARBA" id="ARBA00022692"/>
    </source>
</evidence>
<dbReference type="SUPFAM" id="SSF56935">
    <property type="entry name" value="Porins"/>
    <property type="match status" value="1"/>
</dbReference>
<keyword evidence="3 10" id="KW-1134">Transmembrane beta strand</keyword>
<keyword evidence="15" id="KW-1185">Reference proteome</keyword>
<dbReference type="OrthoDB" id="9758472at2"/>
<keyword evidence="5" id="KW-0732">Signal</keyword>
<dbReference type="Gene3D" id="2.170.130.10">
    <property type="entry name" value="TonB-dependent receptor, plug domain"/>
    <property type="match status" value="1"/>
</dbReference>
<keyword evidence="2 10" id="KW-0813">Transport</keyword>
<dbReference type="Proteomes" id="UP000292855">
    <property type="component" value="Unassembled WGS sequence"/>
</dbReference>
<organism evidence="14 15">
    <name type="scientific">Sphingobacterium corticibacterium</name>
    <dbReference type="NCBI Taxonomy" id="2484746"/>
    <lineage>
        <taxon>Bacteria</taxon>
        <taxon>Pseudomonadati</taxon>
        <taxon>Bacteroidota</taxon>
        <taxon>Sphingobacteriia</taxon>
        <taxon>Sphingobacteriales</taxon>
        <taxon>Sphingobacteriaceae</taxon>
        <taxon>Sphingobacterium</taxon>
    </lineage>
</organism>
<feature type="domain" description="TonB-dependent receptor-like beta-barrel" evidence="12">
    <location>
        <begin position="179"/>
        <end position="594"/>
    </location>
</feature>
<evidence type="ECO:0000256" key="11">
    <source>
        <dbReference type="RuleBase" id="RU003357"/>
    </source>
</evidence>
<dbReference type="GO" id="GO:0015344">
    <property type="term" value="F:siderophore uptake transmembrane transporter activity"/>
    <property type="evidence" value="ECO:0007669"/>
    <property type="project" value="TreeGrafter"/>
</dbReference>
<evidence type="ECO:0000256" key="9">
    <source>
        <dbReference type="ARBA" id="ARBA00023237"/>
    </source>
</evidence>
<proteinExistence type="inferred from homology"/>
<evidence type="ECO:0000256" key="1">
    <source>
        <dbReference type="ARBA" id="ARBA00004571"/>
    </source>
</evidence>
<dbReference type="InterPro" id="IPR039426">
    <property type="entry name" value="TonB-dep_rcpt-like"/>
</dbReference>
<evidence type="ECO:0000313" key="15">
    <source>
        <dbReference type="Proteomes" id="UP000292855"/>
    </source>
</evidence>
<dbReference type="EMBL" id="SGIT01000001">
    <property type="protein sequence ID" value="RZF61777.1"/>
    <property type="molecule type" value="Genomic_DNA"/>
</dbReference>
<evidence type="ECO:0000256" key="10">
    <source>
        <dbReference type="PROSITE-ProRule" id="PRU01360"/>
    </source>
</evidence>
<sequence length="622" mass="71031">MKFINNHQILLAVAFLPLWGHAQEAKQDSIQEVTVHANRLQIPFSKDNRNVEILNAAQIKQLPVKNLNEVLGLLNGVDLRQRGPFGTQADVSIDGGSFEQTLILVNGAKVSDSQTAHHSLNLPIPLDAIERIEVLRGAAARIYGVNALTGAINIITKTVDKSSIQANVYTGSSFKNRDEEAKDGIYYHAGTQIGASWFNDKHQHQVYYNKEKSNGQRYNTASQNDKIFYQGNLALDGNNEVEWLGSYMYNRFGANGFYAAPGDRESEEIVETIFASISSKHQLSERFYLSPRITNRYNEDDYRYFKHNLSSARSRHYTNAFSMELNSRYHTTFGDFGLGLESRLDRIASSNMGVHNRNNHGAYAEFRTEQLKNLTVNAGAYINYNTQYGWQVYPGIDLGYNITRSWKVVFNTGSSQRIPSFTDLYLNQRPGNIGNPDLFSEDAWQTEGAIKFQSTNFIAHGGYFYRNIRDFIDWIKTDVNDPYQPFNIGKNKVHGINTNFLYTFQVNNIRYRVNLGYNYLDSSLEQTEGVTSKYSLENLKHQGKLLLMANNRIWNASIANRFHQRISDKSYFLTDLRIGYSFPFLSVYADAQNIFDVTYIETSAIPMPGRWYSLGIKYEWGR</sequence>
<keyword evidence="7 10" id="KW-0472">Membrane</keyword>
<accession>A0A4Q6XYA6</accession>
<keyword evidence="4 10" id="KW-0812">Transmembrane</keyword>
<dbReference type="InterPro" id="IPR037066">
    <property type="entry name" value="Plug_dom_sf"/>
</dbReference>
<comment type="similarity">
    <text evidence="10 11">Belongs to the TonB-dependent receptor family.</text>
</comment>
<comment type="caution">
    <text evidence="14">The sequence shown here is derived from an EMBL/GenBank/DDBJ whole genome shotgun (WGS) entry which is preliminary data.</text>
</comment>
<dbReference type="GO" id="GO:0044718">
    <property type="term" value="P:siderophore transmembrane transport"/>
    <property type="evidence" value="ECO:0007669"/>
    <property type="project" value="TreeGrafter"/>
</dbReference>
<evidence type="ECO:0000259" key="13">
    <source>
        <dbReference type="Pfam" id="PF07715"/>
    </source>
</evidence>
<keyword evidence="6 11" id="KW-0798">TonB box</keyword>
<comment type="subcellular location">
    <subcellularLocation>
        <location evidence="1 10">Cell outer membrane</location>
        <topology evidence="1 10">Multi-pass membrane protein</topology>
    </subcellularLocation>
</comment>
<gene>
    <name evidence="14" type="ORF">EWE74_02775</name>
</gene>
<dbReference type="PANTHER" id="PTHR30069:SF29">
    <property type="entry name" value="HEMOGLOBIN AND HEMOGLOBIN-HAPTOGLOBIN-BINDING PROTEIN 1-RELATED"/>
    <property type="match status" value="1"/>
</dbReference>
<evidence type="ECO:0000256" key="7">
    <source>
        <dbReference type="ARBA" id="ARBA00023136"/>
    </source>
</evidence>
<feature type="domain" description="TonB-dependent receptor plug" evidence="13">
    <location>
        <begin position="50"/>
        <end position="151"/>
    </location>
</feature>
<dbReference type="GO" id="GO:0009279">
    <property type="term" value="C:cell outer membrane"/>
    <property type="evidence" value="ECO:0007669"/>
    <property type="project" value="UniProtKB-SubCell"/>
</dbReference>
<evidence type="ECO:0000256" key="8">
    <source>
        <dbReference type="ARBA" id="ARBA00023170"/>
    </source>
</evidence>
<protein>
    <submittedName>
        <fullName evidence="14">TonB-dependent receptor</fullName>
    </submittedName>
</protein>
<evidence type="ECO:0000256" key="6">
    <source>
        <dbReference type="ARBA" id="ARBA00023077"/>
    </source>
</evidence>
<dbReference type="PANTHER" id="PTHR30069">
    <property type="entry name" value="TONB-DEPENDENT OUTER MEMBRANE RECEPTOR"/>
    <property type="match status" value="1"/>
</dbReference>
<dbReference type="AlphaFoldDB" id="A0A4Q6XYA6"/>
<dbReference type="Gene3D" id="2.40.170.20">
    <property type="entry name" value="TonB-dependent receptor, beta-barrel domain"/>
    <property type="match status" value="1"/>
</dbReference>
<dbReference type="RefSeq" id="WP_130140006.1">
    <property type="nucleotide sequence ID" value="NZ_SGIT01000001.1"/>
</dbReference>
<keyword evidence="9 10" id="KW-0998">Cell outer membrane</keyword>
<dbReference type="InterPro" id="IPR012910">
    <property type="entry name" value="Plug_dom"/>
</dbReference>
<evidence type="ECO:0000256" key="5">
    <source>
        <dbReference type="ARBA" id="ARBA00022729"/>
    </source>
</evidence>
<name>A0A4Q6XYA6_9SPHI</name>
<evidence type="ECO:0000256" key="2">
    <source>
        <dbReference type="ARBA" id="ARBA00022448"/>
    </source>
</evidence>
<evidence type="ECO:0000259" key="12">
    <source>
        <dbReference type="Pfam" id="PF00593"/>
    </source>
</evidence>
<keyword evidence="8 14" id="KW-0675">Receptor</keyword>
<evidence type="ECO:0000313" key="14">
    <source>
        <dbReference type="EMBL" id="RZF61777.1"/>
    </source>
</evidence>
<dbReference type="Pfam" id="PF00593">
    <property type="entry name" value="TonB_dep_Rec_b-barrel"/>
    <property type="match status" value="1"/>
</dbReference>
<reference evidence="14 15" key="1">
    <citation type="submission" date="2019-02" db="EMBL/GenBank/DDBJ databases">
        <authorList>
            <person name="Li Y."/>
        </authorList>
    </citation>
    <scope>NUCLEOTIDE SEQUENCE [LARGE SCALE GENOMIC DNA]</scope>
    <source>
        <strain evidence="14 15">30C10-4-7</strain>
    </source>
</reference>
<dbReference type="InterPro" id="IPR036942">
    <property type="entry name" value="Beta-barrel_TonB_sf"/>
</dbReference>
<dbReference type="PROSITE" id="PS52016">
    <property type="entry name" value="TONB_DEPENDENT_REC_3"/>
    <property type="match status" value="1"/>
</dbReference>
<evidence type="ECO:0000256" key="3">
    <source>
        <dbReference type="ARBA" id="ARBA00022452"/>
    </source>
</evidence>
<dbReference type="InterPro" id="IPR000531">
    <property type="entry name" value="Beta-barrel_TonB"/>
</dbReference>
<dbReference type="Pfam" id="PF07715">
    <property type="entry name" value="Plug"/>
    <property type="match status" value="1"/>
</dbReference>